<evidence type="ECO:0000256" key="1">
    <source>
        <dbReference type="SAM" id="Phobius"/>
    </source>
</evidence>
<dbReference type="Proteomes" id="UP000682266">
    <property type="component" value="Unassembled WGS sequence"/>
</dbReference>
<gene>
    <name evidence="2" type="ORF">KDW93_27745</name>
</gene>
<keyword evidence="1" id="KW-0812">Transmembrane</keyword>
<comment type="caution">
    <text evidence="2">The sequence shown here is derived from an EMBL/GenBank/DDBJ whole genome shotgun (WGS) entry which is preliminary data.</text>
</comment>
<protein>
    <submittedName>
        <fullName evidence="2">Uncharacterized protein</fullName>
    </submittedName>
</protein>
<dbReference type="RefSeq" id="WP_105786305.1">
    <property type="nucleotide sequence ID" value="NZ_CADERF010000029.1"/>
</dbReference>
<keyword evidence="1" id="KW-0472">Membrane</keyword>
<sequence length="241" mass="26329">MAWVADIAKDSVKGVVGTGLISGLAMVWQHYYGSTAESAYKKLVSPVQLSQWQLWLWGAATVFLVIFGVSSTLRRRTAGGAVAVSGDAALDPKIEIRTEDSPPYQITDVKGGHVESTVKVGIKNAGGKTLSNCKVYIERIAPPTNSPGGDTHLLEGSGFHLRHDDPEKLLDIASHWDHLDKFKFSTPVSGGFFDSSVYMEDGTKRTFAVRVVATECERSALFEIETDAAKRLHLKFLNYIN</sequence>
<feature type="transmembrane region" description="Helical" evidence="1">
    <location>
        <begin position="12"/>
        <end position="32"/>
    </location>
</feature>
<proteinExistence type="predicted"/>
<name>A0AA41ECU0_9BURK</name>
<evidence type="ECO:0000313" key="3">
    <source>
        <dbReference type="Proteomes" id="UP000682266"/>
    </source>
</evidence>
<keyword evidence="1" id="KW-1133">Transmembrane helix</keyword>
<evidence type="ECO:0000313" key="2">
    <source>
        <dbReference type="EMBL" id="MBR8132709.1"/>
    </source>
</evidence>
<feature type="transmembrane region" description="Helical" evidence="1">
    <location>
        <begin position="52"/>
        <end position="69"/>
    </location>
</feature>
<reference evidence="2" key="1">
    <citation type="submission" date="2021-04" db="EMBL/GenBank/DDBJ databases">
        <title>A collection of bacterial strains from the Burkholderia cepacia Research Laboratory and Repository.</title>
        <authorList>
            <person name="Lipuma J."/>
            <person name="Spilker T."/>
        </authorList>
    </citation>
    <scope>NUCLEOTIDE SEQUENCE</scope>
    <source>
        <strain evidence="2">AU36012</strain>
    </source>
</reference>
<accession>A0AA41ECU0</accession>
<organism evidence="2 3">
    <name type="scientific">Burkholderia ambifaria</name>
    <dbReference type="NCBI Taxonomy" id="152480"/>
    <lineage>
        <taxon>Bacteria</taxon>
        <taxon>Pseudomonadati</taxon>
        <taxon>Pseudomonadota</taxon>
        <taxon>Betaproteobacteria</taxon>
        <taxon>Burkholderiales</taxon>
        <taxon>Burkholderiaceae</taxon>
        <taxon>Burkholderia</taxon>
        <taxon>Burkholderia cepacia complex</taxon>
    </lineage>
</organism>
<dbReference type="AlphaFoldDB" id="A0AA41ECU0"/>
<dbReference type="EMBL" id="JAGSVG010000031">
    <property type="protein sequence ID" value="MBR8132709.1"/>
    <property type="molecule type" value="Genomic_DNA"/>
</dbReference>